<keyword evidence="1" id="KW-0472">Membrane</keyword>
<dbReference type="EMBL" id="CP163445">
    <property type="protein sequence ID" value="XDQ83685.1"/>
    <property type="molecule type" value="Genomic_DNA"/>
</dbReference>
<feature type="transmembrane region" description="Helical" evidence="1">
    <location>
        <begin position="139"/>
        <end position="156"/>
    </location>
</feature>
<feature type="domain" description="DUF4328" evidence="2">
    <location>
        <begin position="48"/>
        <end position="201"/>
    </location>
</feature>
<organism evidence="3">
    <name type="scientific">Streptomyces sp. Y1</name>
    <dbReference type="NCBI Taxonomy" id="3238634"/>
    <lineage>
        <taxon>Bacteria</taxon>
        <taxon>Bacillati</taxon>
        <taxon>Actinomycetota</taxon>
        <taxon>Actinomycetes</taxon>
        <taxon>Kitasatosporales</taxon>
        <taxon>Streptomycetaceae</taxon>
        <taxon>Streptomyces</taxon>
    </lineage>
</organism>
<accession>A0AB39TX06</accession>
<evidence type="ECO:0000313" key="3">
    <source>
        <dbReference type="EMBL" id="XDQ83685.1"/>
    </source>
</evidence>
<proteinExistence type="predicted"/>
<dbReference type="AlphaFoldDB" id="A0AB39TX06"/>
<dbReference type="Pfam" id="PF14219">
    <property type="entry name" value="DUF4328"/>
    <property type="match status" value="1"/>
</dbReference>
<evidence type="ECO:0000259" key="2">
    <source>
        <dbReference type="Pfam" id="PF14219"/>
    </source>
</evidence>
<keyword evidence="1" id="KW-0812">Transmembrane</keyword>
<feature type="transmembrane region" description="Helical" evidence="1">
    <location>
        <begin position="12"/>
        <end position="33"/>
    </location>
</feature>
<protein>
    <submittedName>
        <fullName evidence="3">DUF4328 domain-containing protein</fullName>
    </submittedName>
</protein>
<sequence>MPSPAVYSPPRTAATAATVALALGCAAQLFVLVADFRILAAADDRLALDDAGRLFDGALVLQNLVLTVVMVTFLTWFYRMRVNAEAINPQAHHQLQRWWSIGAWFVPVVCLWFPRQIAVDIWQAGVLPDRPGERAPQSFTLLNFGWVVFLAGIGIGEVGVMDYDQAHYPDSFQEAAQWMITGETLLLAGLVCAILLVHKMTEMQEHYVAARAARAYGVHVGEVQG</sequence>
<name>A0AB39TX06_9ACTN</name>
<evidence type="ECO:0000256" key="1">
    <source>
        <dbReference type="SAM" id="Phobius"/>
    </source>
</evidence>
<feature type="transmembrane region" description="Helical" evidence="1">
    <location>
        <begin position="54"/>
        <end position="78"/>
    </location>
</feature>
<gene>
    <name evidence="3" type="ORF">AB2U05_36875</name>
</gene>
<dbReference type="RefSeq" id="WP_369185757.1">
    <property type="nucleotide sequence ID" value="NZ_CP163445.1"/>
</dbReference>
<feature type="transmembrane region" description="Helical" evidence="1">
    <location>
        <begin position="176"/>
        <end position="197"/>
    </location>
</feature>
<reference evidence="3" key="1">
    <citation type="submission" date="2024-07" db="EMBL/GenBank/DDBJ databases">
        <authorList>
            <person name="Yu S.T."/>
        </authorList>
    </citation>
    <scope>NUCLEOTIDE SEQUENCE</scope>
    <source>
        <strain evidence="3">Y1</strain>
    </source>
</reference>
<keyword evidence="1" id="KW-1133">Transmembrane helix</keyword>
<dbReference type="InterPro" id="IPR025565">
    <property type="entry name" value="DUF4328"/>
</dbReference>